<dbReference type="InterPro" id="IPR009061">
    <property type="entry name" value="DNA-bd_dom_put_sf"/>
</dbReference>
<evidence type="ECO:0000256" key="1">
    <source>
        <dbReference type="ARBA" id="ARBA00023125"/>
    </source>
</evidence>
<proteinExistence type="predicted"/>
<sequence>MEGSAVEHTMTTGRLAAAGGYSVQQVRDLERLGVIPPAVRMLNGYRRFGPEHVTALRAYRALAVAVGPVEARSVMHDVQVLPYDEALARVVELHSGLARARDESLAALRALDTIVDEAAHDAPPLPGDAMSITELATAIGVRSSTLRFWEKEGLVAPERTDRNSIRSYSPAAARDARIVAALRAGGYRIPAVRAVMAAIGTDDGTGTARDALHERLRTIAVQSEALLRAGADIANLIGNGTPRSPNPNPTSAAARAHSSPSPQAGTADDS</sequence>
<evidence type="ECO:0000313" key="5">
    <source>
        <dbReference type="Proteomes" id="UP000053060"/>
    </source>
</evidence>
<accession>A0A0V9UQQ7</accession>
<dbReference type="GO" id="GO:0003677">
    <property type="term" value="F:DNA binding"/>
    <property type="evidence" value="ECO:0007669"/>
    <property type="project" value="UniProtKB-KW"/>
</dbReference>
<feature type="domain" description="HTH merR-type" evidence="3">
    <location>
        <begin position="129"/>
        <end position="198"/>
    </location>
</feature>
<dbReference type="InterPro" id="IPR047057">
    <property type="entry name" value="MerR_fam"/>
</dbReference>
<reference evidence="5" key="1">
    <citation type="submission" date="2015-01" db="EMBL/GenBank/DDBJ databases">
        <title>Draft genome sequence of Rhodococcus pyridinivorans strain KG-16, a hydrocarbon-degrading bacterium.</title>
        <authorList>
            <person name="Aggarwal R.K."/>
            <person name="Dawar C."/>
        </authorList>
    </citation>
    <scope>NUCLEOTIDE SEQUENCE [LARGE SCALE GENOMIC DNA]</scope>
    <source>
        <strain evidence="5">KG-16</strain>
    </source>
</reference>
<feature type="compositionally biased region" description="Low complexity" evidence="2">
    <location>
        <begin position="249"/>
        <end position="264"/>
    </location>
</feature>
<dbReference type="PROSITE" id="PS50937">
    <property type="entry name" value="HTH_MERR_2"/>
    <property type="match status" value="2"/>
</dbReference>
<dbReference type="GO" id="GO:0003700">
    <property type="term" value="F:DNA-binding transcription factor activity"/>
    <property type="evidence" value="ECO:0007669"/>
    <property type="project" value="InterPro"/>
</dbReference>
<dbReference type="Proteomes" id="UP000053060">
    <property type="component" value="Unassembled WGS sequence"/>
</dbReference>
<reference evidence="4 5" key="2">
    <citation type="journal article" date="2016" name="Genome Announc.">
        <title>Draft Genome Sequence of a Versatile Hydrocarbon-Degrading Bacterium, Rhodococcus pyridinivorans Strain KG-16, Collected from Oil Fields in India.</title>
        <authorList>
            <person name="Aggarwal R.K."/>
            <person name="Dawar C."/>
            <person name="Phanindranath R."/>
            <person name="Mutnuri L."/>
            <person name="Dayal A.M."/>
        </authorList>
    </citation>
    <scope>NUCLEOTIDE SEQUENCE [LARGE SCALE GENOMIC DNA]</scope>
    <source>
        <strain evidence="4 5">KG-16</strain>
    </source>
</reference>
<dbReference type="SUPFAM" id="SSF46955">
    <property type="entry name" value="Putative DNA-binding domain"/>
    <property type="match status" value="2"/>
</dbReference>
<dbReference type="PANTHER" id="PTHR30204:SF93">
    <property type="entry name" value="HTH MERR-TYPE DOMAIN-CONTAINING PROTEIN"/>
    <property type="match status" value="1"/>
</dbReference>
<dbReference type="Pfam" id="PF13411">
    <property type="entry name" value="MerR_1"/>
    <property type="match status" value="2"/>
</dbReference>
<organism evidence="4 5">
    <name type="scientific">Rhodococcus pyridinivorans KG-16</name>
    <dbReference type="NCBI Taxonomy" id="1441730"/>
    <lineage>
        <taxon>Bacteria</taxon>
        <taxon>Bacillati</taxon>
        <taxon>Actinomycetota</taxon>
        <taxon>Actinomycetes</taxon>
        <taxon>Mycobacteriales</taxon>
        <taxon>Nocardiaceae</taxon>
        <taxon>Rhodococcus</taxon>
    </lineage>
</organism>
<name>A0A0V9UQQ7_9NOCA</name>
<dbReference type="Gene3D" id="1.10.1660.10">
    <property type="match status" value="2"/>
</dbReference>
<dbReference type="SMART" id="SM00422">
    <property type="entry name" value="HTH_MERR"/>
    <property type="match status" value="2"/>
</dbReference>
<evidence type="ECO:0000256" key="2">
    <source>
        <dbReference type="SAM" id="MobiDB-lite"/>
    </source>
</evidence>
<dbReference type="PANTHER" id="PTHR30204">
    <property type="entry name" value="REDOX-CYCLING DRUG-SENSING TRANSCRIPTIONAL ACTIVATOR SOXR"/>
    <property type="match status" value="1"/>
</dbReference>
<gene>
    <name evidence="4" type="ORF">Z045_02170</name>
</gene>
<dbReference type="EMBL" id="AZXY01000001">
    <property type="protein sequence ID" value="KSZ60287.1"/>
    <property type="molecule type" value="Genomic_DNA"/>
</dbReference>
<feature type="region of interest" description="Disordered" evidence="2">
    <location>
        <begin position="237"/>
        <end position="270"/>
    </location>
</feature>
<keyword evidence="1" id="KW-0238">DNA-binding</keyword>
<comment type="caution">
    <text evidence="4">The sequence shown here is derived from an EMBL/GenBank/DDBJ whole genome shotgun (WGS) entry which is preliminary data.</text>
</comment>
<evidence type="ECO:0000259" key="3">
    <source>
        <dbReference type="PROSITE" id="PS50937"/>
    </source>
</evidence>
<protein>
    <submittedName>
        <fullName evidence="4">MerR family transcriptional regulator</fullName>
    </submittedName>
</protein>
<dbReference type="AlphaFoldDB" id="A0A0V9UQQ7"/>
<dbReference type="InterPro" id="IPR000551">
    <property type="entry name" value="MerR-type_HTH_dom"/>
</dbReference>
<evidence type="ECO:0000313" key="4">
    <source>
        <dbReference type="EMBL" id="KSZ60287.1"/>
    </source>
</evidence>
<feature type="domain" description="HTH merR-type" evidence="3">
    <location>
        <begin position="9"/>
        <end position="57"/>
    </location>
</feature>